<gene>
    <name evidence="1" type="ORF">OG442_30400</name>
</gene>
<dbReference type="GeneID" id="91341409"/>
<reference evidence="1" key="1">
    <citation type="submission" date="2022-10" db="EMBL/GenBank/DDBJ databases">
        <title>The complete genomes of actinobacterial strains from the NBC collection.</title>
        <authorList>
            <person name="Joergensen T.S."/>
            <person name="Alvarez Arevalo M."/>
            <person name="Sterndorff E.B."/>
            <person name="Faurdal D."/>
            <person name="Vuksanovic O."/>
            <person name="Mourched A.-S."/>
            <person name="Charusanti P."/>
            <person name="Shaw S."/>
            <person name="Blin K."/>
            <person name="Weber T."/>
        </authorList>
    </citation>
    <scope>NUCLEOTIDE SEQUENCE</scope>
    <source>
        <strain evidence="1">NBC_01432</strain>
    </source>
</reference>
<accession>A0ABZ2ADS2</accession>
<dbReference type="RefSeq" id="WP_329079359.1">
    <property type="nucleotide sequence ID" value="NZ_CP109483.1"/>
</dbReference>
<dbReference type="EMBL" id="CP109495">
    <property type="protein sequence ID" value="WUX55488.1"/>
    <property type="molecule type" value="Genomic_DNA"/>
</dbReference>
<proteinExistence type="predicted"/>
<evidence type="ECO:0000313" key="1">
    <source>
        <dbReference type="EMBL" id="WUX55488.1"/>
    </source>
</evidence>
<organism evidence="1 2">
    <name type="scientific">Streptomyces niveus</name>
    <name type="common">Streptomyces spheroides</name>
    <dbReference type="NCBI Taxonomy" id="193462"/>
    <lineage>
        <taxon>Bacteria</taxon>
        <taxon>Bacillati</taxon>
        <taxon>Actinomycetota</taxon>
        <taxon>Actinomycetes</taxon>
        <taxon>Kitasatosporales</taxon>
        <taxon>Streptomycetaceae</taxon>
        <taxon>Streptomyces</taxon>
    </lineage>
</organism>
<evidence type="ECO:0000313" key="2">
    <source>
        <dbReference type="Proteomes" id="UP001432209"/>
    </source>
</evidence>
<keyword evidence="2" id="KW-1185">Reference proteome</keyword>
<dbReference type="Proteomes" id="UP001432209">
    <property type="component" value="Chromosome"/>
</dbReference>
<name>A0ABZ2ADS2_STRNV</name>
<sequence>MVHLHHTVIVEPVPRRWFEQAVLTLYDLVAETRADDGRLFLADGRRVPDVRLAEGGHLRAGAVYEVDDDAARTRVRVLEWDRRSAVRVAQTITDGAVTAEIEGVLRDVERPRTAGLRGSMRSTGTRWASLTRATGTSQLRLDDWWTAAAGTDPGTASAPLEALLDHRLGVATVRASPHRLPDGRWAISVSLTARGRRLLRPLTAVALRLAARSLHRSFTGALESAATRWNETVPDLVAQDMPRLRERALGALADPDTA</sequence>
<protein>
    <submittedName>
        <fullName evidence="1">Uncharacterized protein</fullName>
    </submittedName>
</protein>